<organism evidence="2 3">
    <name type="scientific">Phycicoccus flavus</name>
    <dbReference type="NCBI Taxonomy" id="2502783"/>
    <lineage>
        <taxon>Bacteria</taxon>
        <taxon>Bacillati</taxon>
        <taxon>Actinomycetota</taxon>
        <taxon>Actinomycetes</taxon>
        <taxon>Micrococcales</taxon>
        <taxon>Intrasporangiaceae</taxon>
        <taxon>Phycicoccus</taxon>
    </lineage>
</organism>
<sequence length="53" mass="5930">MTATTGPQGTFRIPSSTVRLARALVKDARRRGTRENPRVEDAARTPLPEDPRR</sequence>
<dbReference type="AlphaFoldDB" id="A0A8T6R5Q6"/>
<feature type="compositionally biased region" description="Basic and acidic residues" evidence="1">
    <location>
        <begin position="33"/>
        <end position="53"/>
    </location>
</feature>
<evidence type="ECO:0000313" key="3">
    <source>
        <dbReference type="Proteomes" id="UP000287866"/>
    </source>
</evidence>
<comment type="caution">
    <text evidence="2">The sequence shown here is derived from an EMBL/GenBank/DDBJ whole genome shotgun (WGS) entry which is preliminary data.</text>
</comment>
<protein>
    <submittedName>
        <fullName evidence="2">Uncharacterized protein</fullName>
    </submittedName>
</protein>
<proteinExistence type="predicted"/>
<evidence type="ECO:0000313" key="2">
    <source>
        <dbReference type="EMBL" id="NHA68800.1"/>
    </source>
</evidence>
<name>A0A8T6R5Q6_9MICO</name>
<gene>
    <name evidence="2" type="ORF">EPD83_012180</name>
</gene>
<dbReference type="RefSeq" id="WP_164896319.1">
    <property type="nucleotide sequence ID" value="NZ_SAYU02000038.1"/>
</dbReference>
<evidence type="ECO:0000256" key="1">
    <source>
        <dbReference type="SAM" id="MobiDB-lite"/>
    </source>
</evidence>
<keyword evidence="3" id="KW-1185">Reference proteome</keyword>
<dbReference type="Proteomes" id="UP000287866">
    <property type="component" value="Unassembled WGS sequence"/>
</dbReference>
<accession>A0A8T6R5Q6</accession>
<dbReference type="EMBL" id="SAYU02000038">
    <property type="protein sequence ID" value="NHA68800.1"/>
    <property type="molecule type" value="Genomic_DNA"/>
</dbReference>
<reference evidence="2" key="1">
    <citation type="submission" date="2020-03" db="EMBL/GenBank/DDBJ databases">
        <title>Phycicoccus flavus sp. nov., a novel endophytic actinobacterium isolated from branch of Kandelia candel.</title>
        <authorList>
            <person name="Tuo L."/>
        </authorList>
    </citation>
    <scope>NUCLEOTIDE SEQUENCE</scope>
    <source>
        <strain evidence="2">CMS6Z-2</strain>
    </source>
</reference>
<feature type="region of interest" description="Disordered" evidence="1">
    <location>
        <begin position="26"/>
        <end position="53"/>
    </location>
</feature>